<gene>
    <name evidence="1" type="ORF">HU200_054046</name>
</gene>
<comment type="caution">
    <text evidence="1">The sequence shown here is derived from an EMBL/GenBank/DDBJ whole genome shotgun (WGS) entry which is preliminary data.</text>
</comment>
<sequence>MVPDRDVSMERWWNQTLAGLPKTIKRDRASLMIYTVWNLWKERNRRVFDGQYNTPQRVLALIKEEMKMRSVACNEVEPLIVS</sequence>
<evidence type="ECO:0000313" key="1">
    <source>
        <dbReference type="EMBL" id="KAF8665960.1"/>
    </source>
</evidence>
<protein>
    <submittedName>
        <fullName evidence="1">Uncharacterized protein</fullName>
    </submittedName>
</protein>
<name>A0A835AM10_9POAL</name>
<dbReference type="OrthoDB" id="640564at2759"/>
<evidence type="ECO:0000313" key="2">
    <source>
        <dbReference type="Proteomes" id="UP000636709"/>
    </source>
</evidence>
<dbReference type="EMBL" id="JACEFO010002324">
    <property type="protein sequence ID" value="KAF8665960.1"/>
    <property type="molecule type" value="Genomic_DNA"/>
</dbReference>
<keyword evidence="2" id="KW-1185">Reference proteome</keyword>
<dbReference type="Proteomes" id="UP000636709">
    <property type="component" value="Unassembled WGS sequence"/>
</dbReference>
<reference evidence="1" key="1">
    <citation type="submission" date="2020-07" db="EMBL/GenBank/DDBJ databases">
        <title>Genome sequence and genetic diversity analysis of an under-domesticated orphan crop, white fonio (Digitaria exilis).</title>
        <authorList>
            <person name="Bennetzen J.L."/>
            <person name="Chen S."/>
            <person name="Ma X."/>
            <person name="Wang X."/>
            <person name="Yssel A.E.J."/>
            <person name="Chaluvadi S.R."/>
            <person name="Johnson M."/>
            <person name="Gangashetty P."/>
            <person name="Hamidou F."/>
            <person name="Sanogo M.D."/>
            <person name="Zwaenepoel A."/>
            <person name="Wallace J."/>
            <person name="Van De Peer Y."/>
            <person name="Van Deynze A."/>
        </authorList>
    </citation>
    <scope>NUCLEOTIDE SEQUENCE</scope>
    <source>
        <tissue evidence="1">Leaves</tissue>
    </source>
</reference>
<accession>A0A835AM10</accession>
<dbReference type="AlphaFoldDB" id="A0A835AM10"/>
<proteinExistence type="predicted"/>
<organism evidence="1 2">
    <name type="scientific">Digitaria exilis</name>
    <dbReference type="NCBI Taxonomy" id="1010633"/>
    <lineage>
        <taxon>Eukaryota</taxon>
        <taxon>Viridiplantae</taxon>
        <taxon>Streptophyta</taxon>
        <taxon>Embryophyta</taxon>
        <taxon>Tracheophyta</taxon>
        <taxon>Spermatophyta</taxon>
        <taxon>Magnoliopsida</taxon>
        <taxon>Liliopsida</taxon>
        <taxon>Poales</taxon>
        <taxon>Poaceae</taxon>
        <taxon>PACMAD clade</taxon>
        <taxon>Panicoideae</taxon>
        <taxon>Panicodae</taxon>
        <taxon>Paniceae</taxon>
        <taxon>Anthephorinae</taxon>
        <taxon>Digitaria</taxon>
    </lineage>
</organism>